<accession>A0A7J7XLW7</accession>
<name>A0A7J7XLW7_RHIFE</name>
<evidence type="ECO:0000313" key="2">
    <source>
        <dbReference type="Proteomes" id="UP000585614"/>
    </source>
</evidence>
<proteinExistence type="predicted"/>
<sequence>MKFLGRCKGCFSASTLRGVSELMSATCVSILKDNELRLQNFPSVTFLGLWYLKFNLSLCNMNVKCHYLFFSNFLQIVSSCFTLI</sequence>
<reference evidence="1 2" key="1">
    <citation type="journal article" date="2020" name="Nature">
        <title>Six reference-quality genomes reveal evolution of bat adaptations.</title>
        <authorList>
            <person name="Jebb D."/>
            <person name="Huang Z."/>
            <person name="Pippel M."/>
            <person name="Hughes G.M."/>
            <person name="Lavrichenko K."/>
            <person name="Devanna P."/>
            <person name="Winkler S."/>
            <person name="Jermiin L.S."/>
            <person name="Skirmuntt E.C."/>
            <person name="Katzourakis A."/>
            <person name="Burkitt-Gray L."/>
            <person name="Ray D.A."/>
            <person name="Sullivan K.A.M."/>
            <person name="Roscito J.G."/>
            <person name="Kirilenko B.M."/>
            <person name="Davalos L.M."/>
            <person name="Corthals A.P."/>
            <person name="Power M.L."/>
            <person name="Jones G."/>
            <person name="Ransome R.D."/>
            <person name="Dechmann D.K.N."/>
            <person name="Locatelli A.G."/>
            <person name="Puechmaille S.J."/>
            <person name="Fedrigo O."/>
            <person name="Jarvis E.D."/>
            <person name="Hiller M."/>
            <person name="Vernes S.C."/>
            <person name="Myers E.W."/>
            <person name="Teeling E.C."/>
        </authorList>
    </citation>
    <scope>NUCLEOTIDE SEQUENCE [LARGE SCALE GENOMIC DNA]</scope>
    <source>
        <strain evidence="1">MRhiFer1</strain>
        <tissue evidence="1">Lung</tissue>
    </source>
</reference>
<dbReference type="EMBL" id="JACAGC010000008">
    <property type="protein sequence ID" value="KAF6350711.1"/>
    <property type="molecule type" value="Genomic_DNA"/>
</dbReference>
<organism evidence="1 2">
    <name type="scientific">Rhinolophus ferrumequinum</name>
    <name type="common">Greater horseshoe bat</name>
    <dbReference type="NCBI Taxonomy" id="59479"/>
    <lineage>
        <taxon>Eukaryota</taxon>
        <taxon>Metazoa</taxon>
        <taxon>Chordata</taxon>
        <taxon>Craniata</taxon>
        <taxon>Vertebrata</taxon>
        <taxon>Euteleostomi</taxon>
        <taxon>Mammalia</taxon>
        <taxon>Eutheria</taxon>
        <taxon>Laurasiatheria</taxon>
        <taxon>Chiroptera</taxon>
        <taxon>Yinpterochiroptera</taxon>
        <taxon>Rhinolophoidea</taxon>
        <taxon>Rhinolophidae</taxon>
        <taxon>Rhinolophinae</taxon>
        <taxon>Rhinolophus</taxon>
    </lineage>
</organism>
<gene>
    <name evidence="1" type="ORF">mRhiFer1_000274</name>
</gene>
<dbReference type="AlphaFoldDB" id="A0A7J7XLW7"/>
<dbReference type="Proteomes" id="UP000585614">
    <property type="component" value="Unassembled WGS sequence"/>
</dbReference>
<evidence type="ECO:0000313" key="1">
    <source>
        <dbReference type="EMBL" id="KAF6350711.1"/>
    </source>
</evidence>
<comment type="caution">
    <text evidence="1">The sequence shown here is derived from an EMBL/GenBank/DDBJ whole genome shotgun (WGS) entry which is preliminary data.</text>
</comment>
<protein>
    <submittedName>
        <fullName evidence="1">Acylphosphatase 1</fullName>
    </submittedName>
</protein>